<dbReference type="PROSITE" id="PS50110">
    <property type="entry name" value="RESPONSE_REGULATORY"/>
    <property type="match status" value="1"/>
</dbReference>
<proteinExistence type="predicted"/>
<dbReference type="Proteomes" id="UP000238327">
    <property type="component" value="Chromosome"/>
</dbReference>
<feature type="modified residue" description="4-aspartylphosphate" evidence="1">
    <location>
        <position position="224"/>
    </location>
</feature>
<dbReference type="OrthoDB" id="9806105at2"/>
<dbReference type="InterPro" id="IPR002545">
    <property type="entry name" value="CheW-lke_dom"/>
</dbReference>
<evidence type="ECO:0000259" key="3">
    <source>
        <dbReference type="PROSITE" id="PS50851"/>
    </source>
</evidence>
<dbReference type="PIRSF" id="PIRSF002867">
    <property type="entry name" value="CheV"/>
    <property type="match status" value="1"/>
</dbReference>
<dbReference type="PANTHER" id="PTHR47233:SF2">
    <property type="entry name" value="CHEMOTAXIS SIGNAL TRANSDUCTION SYSTEM RESPONSE REGULATOR CHEV"/>
    <property type="match status" value="1"/>
</dbReference>
<dbReference type="PROSITE" id="PS50851">
    <property type="entry name" value="CHEW"/>
    <property type="match status" value="1"/>
</dbReference>
<evidence type="ECO:0000313" key="5">
    <source>
        <dbReference type="Proteomes" id="UP000238327"/>
    </source>
</evidence>
<name>A0A2R3QV80_ECTME</name>
<evidence type="ECO:0000259" key="2">
    <source>
        <dbReference type="PROSITE" id="PS50110"/>
    </source>
</evidence>
<dbReference type="GO" id="GO:0006935">
    <property type="term" value="P:chemotaxis"/>
    <property type="evidence" value="ECO:0007669"/>
    <property type="project" value="InterPro"/>
</dbReference>
<dbReference type="SUPFAM" id="SSF50341">
    <property type="entry name" value="CheW-like"/>
    <property type="match status" value="1"/>
</dbReference>
<protein>
    <submittedName>
        <fullName evidence="4">Chemotaxis protein CheW</fullName>
    </submittedName>
</protein>
<evidence type="ECO:0000313" key="4">
    <source>
        <dbReference type="EMBL" id="AVO55620.1"/>
    </source>
</evidence>
<dbReference type="PANTHER" id="PTHR47233">
    <property type="entry name" value="CHEMOTAXIS PROTEIN CHEV"/>
    <property type="match status" value="1"/>
</dbReference>
<dbReference type="Gene3D" id="2.30.30.40">
    <property type="entry name" value="SH3 Domains"/>
    <property type="match status" value="1"/>
</dbReference>
<dbReference type="EMBL" id="CP027657">
    <property type="protein sequence ID" value="AVO55620.1"/>
    <property type="molecule type" value="Genomic_DNA"/>
</dbReference>
<dbReference type="SMART" id="SM00260">
    <property type="entry name" value="CheW"/>
    <property type="match status" value="1"/>
</dbReference>
<dbReference type="SMART" id="SM00448">
    <property type="entry name" value="REC"/>
    <property type="match status" value="1"/>
</dbReference>
<dbReference type="RefSeq" id="WP_106741263.1">
    <property type="nucleotide sequence ID" value="NZ_CP027657.1"/>
</dbReference>
<feature type="domain" description="Response regulatory" evidence="2">
    <location>
        <begin position="170"/>
        <end position="291"/>
    </location>
</feature>
<organism evidence="4 5">
    <name type="scientific">Ectopseudomonas mendocina</name>
    <name type="common">Pseudomonas mendocina</name>
    <dbReference type="NCBI Taxonomy" id="300"/>
    <lineage>
        <taxon>Bacteria</taxon>
        <taxon>Pseudomonadati</taxon>
        <taxon>Pseudomonadota</taxon>
        <taxon>Gammaproteobacteria</taxon>
        <taxon>Pseudomonadales</taxon>
        <taxon>Pseudomonadaceae</taxon>
        <taxon>Ectopseudomonas</taxon>
    </lineage>
</organism>
<dbReference type="Pfam" id="PF01584">
    <property type="entry name" value="CheW"/>
    <property type="match status" value="1"/>
</dbReference>
<dbReference type="STRING" id="1001585.MDS_2529"/>
<dbReference type="AlphaFoldDB" id="A0A2R3QV80"/>
<dbReference type="InterPro" id="IPR036061">
    <property type="entry name" value="CheW-like_dom_sf"/>
</dbReference>
<dbReference type="InterPro" id="IPR024181">
    <property type="entry name" value="Chemotax_regulator_CheV"/>
</dbReference>
<keyword evidence="1" id="KW-0597">Phosphoprotein</keyword>
<dbReference type="GO" id="GO:0000160">
    <property type="term" value="P:phosphorelay signal transduction system"/>
    <property type="evidence" value="ECO:0007669"/>
    <property type="project" value="InterPro"/>
</dbReference>
<dbReference type="Gene3D" id="2.40.50.180">
    <property type="entry name" value="CheA-289, Domain 4"/>
    <property type="match status" value="1"/>
</dbReference>
<dbReference type="InterPro" id="IPR001789">
    <property type="entry name" value="Sig_transdc_resp-reg_receiver"/>
</dbReference>
<dbReference type="InterPro" id="IPR011006">
    <property type="entry name" value="CheY-like_superfamily"/>
</dbReference>
<evidence type="ECO:0000256" key="1">
    <source>
        <dbReference type="PROSITE-ProRule" id="PRU00169"/>
    </source>
</evidence>
<dbReference type="Gene3D" id="3.40.50.2300">
    <property type="match status" value="1"/>
</dbReference>
<reference evidence="4 5" key="1">
    <citation type="submission" date="2018-03" db="EMBL/GenBank/DDBJ databases">
        <title>Complete genome sequence and methylome analysis of Pseudomonas mendocina NEB 698.</title>
        <authorList>
            <person name="Morgan R.D."/>
        </authorList>
    </citation>
    <scope>NUCLEOTIDE SEQUENCE [LARGE SCALE GENOMIC DNA]</scope>
    <source>
        <strain evidence="4 5">NEB698</strain>
    </source>
</reference>
<feature type="domain" description="CheW-like" evidence="3">
    <location>
        <begin position="8"/>
        <end position="147"/>
    </location>
</feature>
<sequence>MSMVIGDALSLLLFRLHSGRLLGINLLKVNEIISCPPLTKLPNRHPNVRGIATLRGSALTVIDLARAIGERGAAGEDDGCLIVTELSRSRQGLHVKSVERIVQCSTRDVRPPPAGSGTRAFITGVTQIDGAIVQILDIEKVLHDIAPALEEAPVGQLLEGQDARLLQGRRVLLVDDSQVALQQTLNVLRQLGLDCTAVRSAQAALQQLHEFQQAGMPFELLVSDIEMPELDGYSLVQEIRRSHDIAETYVLLHTSLDSTMNTEKARSVGANAVLTKFSSVDLTQALLNAFRQMAGQH</sequence>
<accession>A0A2R3QV80</accession>
<dbReference type="Pfam" id="PF00072">
    <property type="entry name" value="Response_reg"/>
    <property type="match status" value="1"/>
</dbReference>
<gene>
    <name evidence="4" type="ORF">C7A17_23650</name>
</gene>
<dbReference type="SUPFAM" id="SSF52172">
    <property type="entry name" value="CheY-like"/>
    <property type="match status" value="1"/>
</dbReference>